<dbReference type="KEGG" id="lpy:FIV34_03080"/>
<accession>A0A4Y5Z0A2</accession>
<dbReference type="EMBL" id="CP041046">
    <property type="protein sequence ID" value="QDE38256.1"/>
    <property type="molecule type" value="Genomic_DNA"/>
</dbReference>
<comment type="subcellular location">
    <subcellularLocation>
        <location evidence="1">Cell membrane</location>
        <topology evidence="1">Multi-pass membrane protein</topology>
    </subcellularLocation>
</comment>
<keyword evidence="2" id="KW-1003">Cell membrane</keyword>
<organism evidence="8 9">
    <name type="scientific">Luteibacter pinisoli</name>
    <dbReference type="NCBI Taxonomy" id="2589080"/>
    <lineage>
        <taxon>Bacteria</taxon>
        <taxon>Pseudomonadati</taxon>
        <taxon>Pseudomonadota</taxon>
        <taxon>Gammaproteobacteria</taxon>
        <taxon>Lysobacterales</taxon>
        <taxon>Rhodanobacteraceae</taxon>
        <taxon>Luteibacter</taxon>
    </lineage>
</organism>
<proteinExistence type="predicted"/>
<gene>
    <name evidence="8" type="ORF">FIV34_03080</name>
</gene>
<protein>
    <recommendedName>
        <fullName evidence="7">MASE1 domain-containing protein</fullName>
    </recommendedName>
</protein>
<feature type="domain" description="MASE1" evidence="7">
    <location>
        <begin position="31"/>
        <end position="287"/>
    </location>
</feature>
<reference evidence="8 9" key="1">
    <citation type="submission" date="2019-06" db="EMBL/GenBank/DDBJ databases">
        <title>A complete genome sequence for Luteibacter pinisoli MAH-14.</title>
        <authorList>
            <person name="Baltrus D.A."/>
        </authorList>
    </citation>
    <scope>NUCLEOTIDE SEQUENCE [LARGE SCALE GENOMIC DNA]</scope>
    <source>
        <strain evidence="8 9">MAH-14</strain>
    </source>
</reference>
<dbReference type="RefSeq" id="WP_139979567.1">
    <property type="nucleotide sequence ID" value="NZ_CP041046.1"/>
</dbReference>
<evidence type="ECO:0000259" key="7">
    <source>
        <dbReference type="Pfam" id="PF05231"/>
    </source>
</evidence>
<dbReference type="Proteomes" id="UP000316093">
    <property type="component" value="Chromosome"/>
</dbReference>
<evidence type="ECO:0000256" key="2">
    <source>
        <dbReference type="ARBA" id="ARBA00022475"/>
    </source>
</evidence>
<keyword evidence="4 6" id="KW-1133">Transmembrane helix</keyword>
<dbReference type="InterPro" id="IPR007895">
    <property type="entry name" value="MASE1"/>
</dbReference>
<dbReference type="OrthoDB" id="5929525at2"/>
<feature type="transmembrane region" description="Helical" evidence="6">
    <location>
        <begin position="155"/>
        <end position="178"/>
    </location>
</feature>
<feature type="transmembrane region" description="Helical" evidence="6">
    <location>
        <begin position="250"/>
        <end position="266"/>
    </location>
</feature>
<feature type="transmembrane region" description="Helical" evidence="6">
    <location>
        <begin position="115"/>
        <end position="135"/>
    </location>
</feature>
<evidence type="ECO:0000256" key="4">
    <source>
        <dbReference type="ARBA" id="ARBA00022989"/>
    </source>
</evidence>
<keyword evidence="5 6" id="KW-0472">Membrane</keyword>
<evidence type="ECO:0000313" key="9">
    <source>
        <dbReference type="Proteomes" id="UP000316093"/>
    </source>
</evidence>
<keyword evidence="3 6" id="KW-0812">Transmembrane</keyword>
<evidence type="ECO:0000313" key="8">
    <source>
        <dbReference type="EMBL" id="QDE38256.1"/>
    </source>
</evidence>
<evidence type="ECO:0000256" key="5">
    <source>
        <dbReference type="ARBA" id="ARBA00023136"/>
    </source>
</evidence>
<feature type="transmembrane region" description="Helical" evidence="6">
    <location>
        <begin position="199"/>
        <end position="219"/>
    </location>
</feature>
<keyword evidence="9" id="KW-1185">Reference proteome</keyword>
<feature type="transmembrane region" description="Helical" evidence="6">
    <location>
        <begin position="36"/>
        <end position="55"/>
    </location>
</feature>
<dbReference type="Pfam" id="PF05231">
    <property type="entry name" value="MASE1"/>
    <property type="match status" value="1"/>
</dbReference>
<feature type="transmembrane region" description="Helical" evidence="6">
    <location>
        <begin position="75"/>
        <end position="94"/>
    </location>
</feature>
<sequence>MNGRTAYTATWTQQLAIAGAYAACYELARYASFPHWILTGGLRLAFLLLMPPRFWPALLLGETLPSIENAALNEPTFGMAWAVVAAVPMALLWIPLVRFMRRRWPLHGTDGNLRIGMLLSATLACAVVNAVATTGELQIALFTNPGTWPEISAPMYFWAYLLGGYLGALTLTPTILALHERFKAQGSLFTFAAVWRSPLFRDLMAWTVPSLGGLAWVALATDQETLLQMARLSLVLPVLALAWRHGWHGTAVGGMLASIALAVTGTEFIDPAVIRCQAVLALMISGSLLVGVKQAHLARQASPAARASR</sequence>
<evidence type="ECO:0000256" key="3">
    <source>
        <dbReference type="ARBA" id="ARBA00022692"/>
    </source>
</evidence>
<dbReference type="AlphaFoldDB" id="A0A4Y5Z0A2"/>
<dbReference type="GO" id="GO:0005886">
    <property type="term" value="C:plasma membrane"/>
    <property type="evidence" value="ECO:0007669"/>
    <property type="project" value="UniProtKB-SubCell"/>
</dbReference>
<evidence type="ECO:0000256" key="6">
    <source>
        <dbReference type="SAM" id="Phobius"/>
    </source>
</evidence>
<evidence type="ECO:0000256" key="1">
    <source>
        <dbReference type="ARBA" id="ARBA00004651"/>
    </source>
</evidence>
<name>A0A4Y5Z0A2_9GAMM</name>